<organism evidence="1 2">
    <name type="scientific">Phytophthora palmivora</name>
    <dbReference type="NCBI Taxonomy" id="4796"/>
    <lineage>
        <taxon>Eukaryota</taxon>
        <taxon>Sar</taxon>
        <taxon>Stramenopiles</taxon>
        <taxon>Oomycota</taxon>
        <taxon>Peronosporomycetes</taxon>
        <taxon>Peronosporales</taxon>
        <taxon>Peronosporaceae</taxon>
        <taxon>Phytophthora</taxon>
    </lineage>
</organism>
<comment type="caution">
    <text evidence="1">The sequence shown here is derived from an EMBL/GenBank/DDBJ whole genome shotgun (WGS) entry which is preliminary data.</text>
</comment>
<gene>
    <name evidence="1" type="ORF">PHPALM_1577</name>
</gene>
<sequence>MGFPKRNLCKFGAIAGLLSVLRKTLESETLVLPNRKYGSRHLKKALPTKQFTILRNKIGVKDLLTAMNT</sequence>
<dbReference type="EMBL" id="NCKW01000386">
    <property type="protein sequence ID" value="POM80567.1"/>
    <property type="molecule type" value="Genomic_DNA"/>
</dbReference>
<reference evidence="1 2" key="1">
    <citation type="journal article" date="2017" name="Genome Biol. Evol.">
        <title>Phytophthora megakarya and P. palmivora, closely related causal agents of cacao black pod rot, underwent increases in genome sizes and gene numbers by different mechanisms.</title>
        <authorList>
            <person name="Ali S.S."/>
            <person name="Shao J."/>
            <person name="Lary D.J."/>
            <person name="Kronmiller B."/>
            <person name="Shen D."/>
            <person name="Strem M.D."/>
            <person name="Amoako-Attah I."/>
            <person name="Akrofi A.Y."/>
            <person name="Begoude B.A."/>
            <person name="Ten Hoopen G.M."/>
            <person name="Coulibaly K."/>
            <person name="Kebe B.I."/>
            <person name="Melnick R.L."/>
            <person name="Guiltinan M.J."/>
            <person name="Tyler B.M."/>
            <person name="Meinhardt L.W."/>
            <person name="Bailey B.A."/>
        </authorList>
    </citation>
    <scope>NUCLEOTIDE SEQUENCE [LARGE SCALE GENOMIC DNA]</scope>
    <source>
        <strain evidence="2">sbr112.9</strain>
    </source>
</reference>
<accession>A0A2P4YS06</accession>
<evidence type="ECO:0000313" key="2">
    <source>
        <dbReference type="Proteomes" id="UP000237271"/>
    </source>
</evidence>
<dbReference type="Proteomes" id="UP000237271">
    <property type="component" value="Unassembled WGS sequence"/>
</dbReference>
<protein>
    <submittedName>
        <fullName evidence="1">Uncharacterized protein</fullName>
    </submittedName>
</protein>
<name>A0A2P4YS06_9STRA</name>
<dbReference type="AlphaFoldDB" id="A0A2P4YS06"/>
<evidence type="ECO:0000313" key="1">
    <source>
        <dbReference type="EMBL" id="POM80567.1"/>
    </source>
</evidence>
<keyword evidence="2" id="KW-1185">Reference proteome</keyword>
<proteinExistence type="predicted"/>